<dbReference type="Proteomes" id="UP001589619">
    <property type="component" value="Unassembled WGS sequence"/>
</dbReference>
<feature type="domain" description="EfeO-type cupredoxin-like" evidence="2">
    <location>
        <begin position="11"/>
        <end position="117"/>
    </location>
</feature>
<dbReference type="RefSeq" id="WP_344905286.1">
    <property type="nucleotide sequence ID" value="NZ_BAAAYO010000002.1"/>
</dbReference>
<evidence type="ECO:0000313" key="4">
    <source>
        <dbReference type="Proteomes" id="UP001589619"/>
    </source>
</evidence>
<dbReference type="PROSITE" id="PS51257">
    <property type="entry name" value="PROKAR_LIPOPROTEIN"/>
    <property type="match status" value="1"/>
</dbReference>
<dbReference type="InterPro" id="IPR028096">
    <property type="entry name" value="EfeO_Cupredoxin"/>
</dbReference>
<feature type="signal peptide" evidence="1">
    <location>
        <begin position="1"/>
        <end position="18"/>
    </location>
</feature>
<proteinExistence type="predicted"/>
<sequence length="125" mass="13136">MKKTIVYLLALVVVLALAACAKKETSPAPEAPSTPTAAASGELKITATNWKFDQAEYKVKKGDTLKVTLDSKDGAHGVKIDKLNVSIGTNASKDITFDKAGTYDIICSIPCGAGHAKMTAKLIVE</sequence>
<evidence type="ECO:0000259" key="2">
    <source>
        <dbReference type="Pfam" id="PF13473"/>
    </source>
</evidence>
<dbReference type="InterPro" id="IPR008972">
    <property type="entry name" value="Cupredoxin"/>
</dbReference>
<organism evidence="3 4">
    <name type="scientific">Paenibacillus hodogayensis</name>
    <dbReference type="NCBI Taxonomy" id="279208"/>
    <lineage>
        <taxon>Bacteria</taxon>
        <taxon>Bacillati</taxon>
        <taxon>Bacillota</taxon>
        <taxon>Bacilli</taxon>
        <taxon>Bacillales</taxon>
        <taxon>Paenibacillaceae</taxon>
        <taxon>Paenibacillus</taxon>
    </lineage>
</organism>
<reference evidence="3 4" key="1">
    <citation type="submission" date="2024-09" db="EMBL/GenBank/DDBJ databases">
        <authorList>
            <person name="Sun Q."/>
            <person name="Mori K."/>
        </authorList>
    </citation>
    <scope>NUCLEOTIDE SEQUENCE [LARGE SCALE GENOMIC DNA]</scope>
    <source>
        <strain evidence="3 4">JCM 12520</strain>
    </source>
</reference>
<dbReference type="Pfam" id="PF13473">
    <property type="entry name" value="Cupredoxin_1"/>
    <property type="match status" value="1"/>
</dbReference>
<comment type="caution">
    <text evidence="3">The sequence shown here is derived from an EMBL/GenBank/DDBJ whole genome shotgun (WGS) entry which is preliminary data.</text>
</comment>
<gene>
    <name evidence="3" type="ORF">ACFFNY_04755</name>
</gene>
<protein>
    <submittedName>
        <fullName evidence="3">Cupredoxin domain-containing protein</fullName>
    </submittedName>
</protein>
<keyword evidence="1" id="KW-0732">Signal</keyword>
<keyword evidence="4" id="KW-1185">Reference proteome</keyword>
<evidence type="ECO:0000313" key="3">
    <source>
        <dbReference type="EMBL" id="MFB9750879.1"/>
    </source>
</evidence>
<accession>A0ABV5VRI9</accession>
<evidence type="ECO:0000256" key="1">
    <source>
        <dbReference type="SAM" id="SignalP"/>
    </source>
</evidence>
<dbReference type="EMBL" id="JBHMAG010000004">
    <property type="protein sequence ID" value="MFB9750879.1"/>
    <property type="molecule type" value="Genomic_DNA"/>
</dbReference>
<name>A0ABV5VRI9_9BACL</name>
<dbReference type="SUPFAM" id="SSF49503">
    <property type="entry name" value="Cupredoxins"/>
    <property type="match status" value="1"/>
</dbReference>
<dbReference type="Gene3D" id="2.60.40.420">
    <property type="entry name" value="Cupredoxins - blue copper proteins"/>
    <property type="match status" value="1"/>
</dbReference>
<feature type="chain" id="PRO_5046319351" evidence="1">
    <location>
        <begin position="19"/>
        <end position="125"/>
    </location>
</feature>